<proteinExistence type="predicted"/>
<dbReference type="PANTHER" id="PTHR31672">
    <property type="entry name" value="BNACNNG10540D PROTEIN"/>
    <property type="match status" value="1"/>
</dbReference>
<dbReference type="AlphaFoldDB" id="A0A811N462"/>
<name>A0A811N462_9POAL</name>
<dbReference type="Pfam" id="PF00646">
    <property type="entry name" value="F-box"/>
    <property type="match status" value="1"/>
</dbReference>
<comment type="caution">
    <text evidence="2">The sequence shown here is derived from an EMBL/GenBank/DDBJ whole genome shotgun (WGS) entry which is preliminary data.</text>
</comment>
<dbReference type="SUPFAM" id="SSF50965">
    <property type="entry name" value="Galactose oxidase, central domain"/>
    <property type="match status" value="1"/>
</dbReference>
<dbReference type="Pfam" id="PF08268">
    <property type="entry name" value="FBA_3"/>
    <property type="match status" value="1"/>
</dbReference>
<evidence type="ECO:0000259" key="1">
    <source>
        <dbReference type="PROSITE" id="PS50181"/>
    </source>
</evidence>
<dbReference type="EMBL" id="CAJGYO010000003">
    <property type="protein sequence ID" value="CAD6218798.1"/>
    <property type="molecule type" value="Genomic_DNA"/>
</dbReference>
<dbReference type="Proteomes" id="UP000604825">
    <property type="component" value="Unassembled WGS sequence"/>
</dbReference>
<sequence>MLGRPGRDGRISPGAATTARALAGVGKEELRAHWLTAHAAPLVASPAKAGFPCLCWWNVLAMEIEEHTASLSGENPITRLPPDIIEGILLRLPVSSLLRLRRVCKQWWNMISVPRFIKEHAYRAPKHLLLYLPKLSISASLHPKIAKPCHATVIDEKWSPSTWAASHMDPDDHLFASCNGLLCFYKTYTLKISNPATGQCLHLLKPDGILLHDFHYLYSFGFHPITGEYKLVHFLREPQRYKSGQPFHFDIIQVYTLGEDKWRAIKAPIPCCMVHLGVVNVDGEMYWLTEDEGTSCGMAVVSFDLREEMFALIQLPALEVKETASCATPKVAYYMTEIDDKVCVVTMSYQSHAPRWRRYNAELSGRTDIWALESDKWFLKYSIQSPSLSRYVPQPCFIHREKIILQDRDSNVWYHDLRGKTVQIEHGEEVKLLHLGDYRFYETQSYFYKETLAPLSIYARAAIVRAPPVPLAPSVASN</sequence>
<accession>A0A811N462</accession>
<dbReference type="PANTHER" id="PTHR31672:SF13">
    <property type="entry name" value="F-BOX PROTEIN CPR30-LIKE"/>
    <property type="match status" value="1"/>
</dbReference>
<evidence type="ECO:0000313" key="3">
    <source>
        <dbReference type="Proteomes" id="UP000604825"/>
    </source>
</evidence>
<dbReference type="InterPro" id="IPR001810">
    <property type="entry name" value="F-box_dom"/>
</dbReference>
<gene>
    <name evidence="2" type="ORF">NCGR_LOCUS12648</name>
</gene>
<feature type="domain" description="F-box" evidence="1">
    <location>
        <begin position="74"/>
        <end position="120"/>
    </location>
</feature>
<dbReference type="NCBIfam" id="TIGR01640">
    <property type="entry name" value="F_box_assoc_1"/>
    <property type="match status" value="1"/>
</dbReference>
<dbReference type="SUPFAM" id="SSF81383">
    <property type="entry name" value="F-box domain"/>
    <property type="match status" value="1"/>
</dbReference>
<dbReference type="OrthoDB" id="5319261at2759"/>
<dbReference type="Gene3D" id="1.20.1280.50">
    <property type="match status" value="1"/>
</dbReference>
<dbReference type="InterPro" id="IPR011043">
    <property type="entry name" value="Gal_Oxase/kelch_b-propeller"/>
</dbReference>
<organism evidence="2 3">
    <name type="scientific">Miscanthus lutarioriparius</name>
    <dbReference type="NCBI Taxonomy" id="422564"/>
    <lineage>
        <taxon>Eukaryota</taxon>
        <taxon>Viridiplantae</taxon>
        <taxon>Streptophyta</taxon>
        <taxon>Embryophyta</taxon>
        <taxon>Tracheophyta</taxon>
        <taxon>Spermatophyta</taxon>
        <taxon>Magnoliopsida</taxon>
        <taxon>Liliopsida</taxon>
        <taxon>Poales</taxon>
        <taxon>Poaceae</taxon>
        <taxon>PACMAD clade</taxon>
        <taxon>Panicoideae</taxon>
        <taxon>Andropogonodae</taxon>
        <taxon>Andropogoneae</taxon>
        <taxon>Saccharinae</taxon>
        <taxon>Miscanthus</taxon>
    </lineage>
</organism>
<reference evidence="2" key="1">
    <citation type="submission" date="2020-10" db="EMBL/GenBank/DDBJ databases">
        <authorList>
            <person name="Han B."/>
            <person name="Lu T."/>
            <person name="Zhao Q."/>
            <person name="Huang X."/>
            <person name="Zhao Y."/>
        </authorList>
    </citation>
    <scope>NUCLEOTIDE SEQUENCE</scope>
</reference>
<dbReference type="CDD" id="cd22157">
    <property type="entry name" value="F-box_AtFBW1-like"/>
    <property type="match status" value="1"/>
</dbReference>
<dbReference type="InterPro" id="IPR013187">
    <property type="entry name" value="F-box-assoc_dom_typ3"/>
</dbReference>
<dbReference type="InterPro" id="IPR036047">
    <property type="entry name" value="F-box-like_dom_sf"/>
</dbReference>
<dbReference type="InterPro" id="IPR017451">
    <property type="entry name" value="F-box-assoc_interact_dom"/>
</dbReference>
<dbReference type="SMART" id="SM00256">
    <property type="entry name" value="FBOX"/>
    <property type="match status" value="1"/>
</dbReference>
<protein>
    <recommendedName>
        <fullName evidence="1">F-box domain-containing protein</fullName>
    </recommendedName>
</protein>
<dbReference type="PROSITE" id="PS50181">
    <property type="entry name" value="FBOX"/>
    <property type="match status" value="1"/>
</dbReference>
<evidence type="ECO:0000313" key="2">
    <source>
        <dbReference type="EMBL" id="CAD6218798.1"/>
    </source>
</evidence>
<dbReference type="InterPro" id="IPR050796">
    <property type="entry name" value="SCF_F-box_component"/>
</dbReference>
<keyword evidence="3" id="KW-1185">Reference proteome</keyword>